<sequence length="189" mass="21241">MTRSQKAPSRREQFNKSVRAKAQSEGTTFRDAATKKKAALKEKPEGAPSTETERRNPGRSDGDRWKGSQFITGKQIGDQHSEFYDSEDDQNELYDNTSDLKGGSAPMVNILDLAKPAKRRGVAKHFELIPKTKRVLSLASTHEGDDFDLVSNESTSWLDDDTWEDLDNLYDHDAREEAMVTYSDVLRGG</sequence>
<dbReference type="AlphaFoldDB" id="A0A9P6ELT5"/>
<proteinExistence type="predicted"/>
<evidence type="ECO:0000313" key="2">
    <source>
        <dbReference type="EMBL" id="KAF9531269.1"/>
    </source>
</evidence>
<name>A0A9P6ELT5_9AGAR</name>
<gene>
    <name evidence="2" type="ORF">CPB83DRAFT_849669</name>
</gene>
<feature type="region of interest" description="Disordered" evidence="1">
    <location>
        <begin position="1"/>
        <end position="105"/>
    </location>
</feature>
<evidence type="ECO:0000313" key="3">
    <source>
        <dbReference type="Proteomes" id="UP000807306"/>
    </source>
</evidence>
<reference evidence="2" key="1">
    <citation type="submission" date="2020-11" db="EMBL/GenBank/DDBJ databases">
        <authorList>
            <consortium name="DOE Joint Genome Institute"/>
            <person name="Ahrendt S."/>
            <person name="Riley R."/>
            <person name="Andreopoulos W."/>
            <person name="Labutti K."/>
            <person name="Pangilinan J."/>
            <person name="Ruiz-Duenas F.J."/>
            <person name="Barrasa J.M."/>
            <person name="Sanchez-Garcia M."/>
            <person name="Camarero S."/>
            <person name="Miyauchi S."/>
            <person name="Serrano A."/>
            <person name="Linde D."/>
            <person name="Babiker R."/>
            <person name="Drula E."/>
            <person name="Ayuso-Fernandez I."/>
            <person name="Pacheco R."/>
            <person name="Padilla G."/>
            <person name="Ferreira P."/>
            <person name="Barriuso J."/>
            <person name="Kellner H."/>
            <person name="Castanera R."/>
            <person name="Alfaro M."/>
            <person name="Ramirez L."/>
            <person name="Pisabarro A.G."/>
            <person name="Kuo A."/>
            <person name="Tritt A."/>
            <person name="Lipzen A."/>
            <person name="He G."/>
            <person name="Yan M."/>
            <person name="Ng V."/>
            <person name="Cullen D."/>
            <person name="Martin F."/>
            <person name="Rosso M.-N."/>
            <person name="Henrissat B."/>
            <person name="Hibbett D."/>
            <person name="Martinez A.T."/>
            <person name="Grigoriev I.V."/>
        </authorList>
    </citation>
    <scope>NUCLEOTIDE SEQUENCE</scope>
    <source>
        <strain evidence="2">CBS 506.95</strain>
    </source>
</reference>
<dbReference type="OrthoDB" id="2739946at2759"/>
<dbReference type="Proteomes" id="UP000807306">
    <property type="component" value="Unassembled WGS sequence"/>
</dbReference>
<comment type="caution">
    <text evidence="2">The sequence shown here is derived from an EMBL/GenBank/DDBJ whole genome shotgun (WGS) entry which is preliminary data.</text>
</comment>
<accession>A0A9P6ELT5</accession>
<evidence type="ECO:0000256" key="1">
    <source>
        <dbReference type="SAM" id="MobiDB-lite"/>
    </source>
</evidence>
<dbReference type="EMBL" id="MU157836">
    <property type="protein sequence ID" value="KAF9531269.1"/>
    <property type="molecule type" value="Genomic_DNA"/>
</dbReference>
<feature type="compositionally biased region" description="Basic and acidic residues" evidence="1">
    <location>
        <begin position="39"/>
        <end position="66"/>
    </location>
</feature>
<protein>
    <submittedName>
        <fullName evidence="2">Uncharacterized protein</fullName>
    </submittedName>
</protein>
<keyword evidence="3" id="KW-1185">Reference proteome</keyword>
<organism evidence="2 3">
    <name type="scientific">Crepidotus variabilis</name>
    <dbReference type="NCBI Taxonomy" id="179855"/>
    <lineage>
        <taxon>Eukaryota</taxon>
        <taxon>Fungi</taxon>
        <taxon>Dikarya</taxon>
        <taxon>Basidiomycota</taxon>
        <taxon>Agaricomycotina</taxon>
        <taxon>Agaricomycetes</taxon>
        <taxon>Agaricomycetidae</taxon>
        <taxon>Agaricales</taxon>
        <taxon>Agaricineae</taxon>
        <taxon>Crepidotaceae</taxon>
        <taxon>Crepidotus</taxon>
    </lineage>
</organism>